<evidence type="ECO:0000259" key="8">
    <source>
        <dbReference type="PROSITE" id="PS50071"/>
    </source>
</evidence>
<accession>A0A8S1DRD5</accession>
<dbReference type="Proteomes" id="UP000494165">
    <property type="component" value="Unassembled WGS sequence"/>
</dbReference>
<dbReference type="InterPro" id="IPR017970">
    <property type="entry name" value="Homeobox_CS"/>
</dbReference>
<dbReference type="AlphaFoldDB" id="A0A8S1DRD5"/>
<feature type="DNA-binding region" description="Homeobox" evidence="5">
    <location>
        <begin position="198"/>
        <end position="257"/>
    </location>
</feature>
<comment type="caution">
    <text evidence="9">The sequence shown here is derived from an EMBL/GenBank/DDBJ whole genome shotgun (WGS) entry which is preliminary data.</text>
</comment>
<gene>
    <name evidence="9" type="ORF">CLODIP_2_CD08324</name>
</gene>
<dbReference type="InterPro" id="IPR009057">
    <property type="entry name" value="Homeodomain-like_sf"/>
</dbReference>
<feature type="compositionally biased region" description="Basic and acidic residues" evidence="7">
    <location>
        <begin position="259"/>
        <end position="280"/>
    </location>
</feature>
<dbReference type="OrthoDB" id="6159439at2759"/>
<dbReference type="CDD" id="cd00086">
    <property type="entry name" value="homeodomain"/>
    <property type="match status" value="1"/>
</dbReference>
<evidence type="ECO:0000256" key="6">
    <source>
        <dbReference type="RuleBase" id="RU000682"/>
    </source>
</evidence>
<dbReference type="GO" id="GO:0048812">
    <property type="term" value="P:neuron projection morphogenesis"/>
    <property type="evidence" value="ECO:0007669"/>
    <property type="project" value="TreeGrafter"/>
</dbReference>
<dbReference type="PANTHER" id="PTHR24335">
    <property type="entry name" value="MOTOR NEURON AND PANCREAS HOMEOBOX PROTEIN"/>
    <property type="match status" value="1"/>
</dbReference>
<feature type="compositionally biased region" description="Low complexity" evidence="7">
    <location>
        <begin position="109"/>
        <end position="127"/>
    </location>
</feature>
<reference evidence="9 10" key="1">
    <citation type="submission" date="2020-04" db="EMBL/GenBank/DDBJ databases">
        <authorList>
            <person name="Alioto T."/>
            <person name="Alioto T."/>
            <person name="Gomez Garrido J."/>
        </authorList>
    </citation>
    <scope>NUCLEOTIDE SEQUENCE [LARGE SCALE GENOMIC DNA]</scope>
</reference>
<dbReference type="InterPro" id="IPR020479">
    <property type="entry name" value="HD_metazoa"/>
</dbReference>
<dbReference type="PRINTS" id="PR00024">
    <property type="entry name" value="HOMEOBOX"/>
</dbReference>
<evidence type="ECO:0000256" key="2">
    <source>
        <dbReference type="ARBA" id="ARBA00023125"/>
    </source>
</evidence>
<evidence type="ECO:0000256" key="7">
    <source>
        <dbReference type="SAM" id="MobiDB-lite"/>
    </source>
</evidence>
<feature type="domain" description="Homeobox" evidence="8">
    <location>
        <begin position="196"/>
        <end position="256"/>
    </location>
</feature>
<dbReference type="PANTHER" id="PTHR24335:SF4">
    <property type="entry name" value="EXTRA-EXTRA"/>
    <property type="match status" value="1"/>
</dbReference>
<evidence type="ECO:0000256" key="4">
    <source>
        <dbReference type="ARBA" id="ARBA00023242"/>
    </source>
</evidence>
<dbReference type="FunFam" id="1.10.10.60:FF:000357">
    <property type="entry name" value="Motor neuron and pancreas homeobox 1"/>
    <property type="match status" value="1"/>
</dbReference>
<comment type="subcellular location">
    <subcellularLocation>
        <location evidence="1 5 6">Nucleus</location>
    </subcellularLocation>
</comment>
<dbReference type="SMART" id="SM00389">
    <property type="entry name" value="HOX"/>
    <property type="match status" value="1"/>
</dbReference>
<dbReference type="InterPro" id="IPR042768">
    <property type="entry name" value="MNX1/Ceh-12"/>
</dbReference>
<keyword evidence="10" id="KW-1185">Reference proteome</keyword>
<dbReference type="GO" id="GO:0000981">
    <property type="term" value="F:DNA-binding transcription factor activity, RNA polymerase II-specific"/>
    <property type="evidence" value="ECO:0007669"/>
    <property type="project" value="InterPro"/>
</dbReference>
<keyword evidence="4 5" id="KW-0539">Nucleus</keyword>
<feature type="region of interest" description="Disordered" evidence="7">
    <location>
        <begin position="256"/>
        <end position="341"/>
    </location>
</feature>
<keyword evidence="2 5" id="KW-0238">DNA-binding</keyword>
<feature type="compositionally biased region" description="Low complexity" evidence="7">
    <location>
        <begin position="302"/>
        <end position="317"/>
    </location>
</feature>
<dbReference type="Gene3D" id="1.10.10.60">
    <property type="entry name" value="Homeodomain-like"/>
    <property type="match status" value="1"/>
</dbReference>
<feature type="region of interest" description="Disordered" evidence="7">
    <location>
        <begin position="100"/>
        <end position="137"/>
    </location>
</feature>
<dbReference type="PROSITE" id="PS50071">
    <property type="entry name" value="HOMEOBOX_2"/>
    <property type="match status" value="1"/>
</dbReference>
<feature type="region of interest" description="Disordered" evidence="7">
    <location>
        <begin position="29"/>
        <end position="86"/>
    </location>
</feature>
<dbReference type="GO" id="GO:1990837">
    <property type="term" value="F:sequence-specific double-stranded DNA binding"/>
    <property type="evidence" value="ECO:0007669"/>
    <property type="project" value="TreeGrafter"/>
</dbReference>
<keyword evidence="3 5" id="KW-0371">Homeobox</keyword>
<dbReference type="EMBL" id="CADEPI010000317">
    <property type="protein sequence ID" value="CAB3383620.1"/>
    <property type="molecule type" value="Genomic_DNA"/>
</dbReference>
<proteinExistence type="predicted"/>
<dbReference type="Pfam" id="PF00046">
    <property type="entry name" value="Homeodomain"/>
    <property type="match status" value="1"/>
</dbReference>
<evidence type="ECO:0000256" key="1">
    <source>
        <dbReference type="ARBA" id="ARBA00004123"/>
    </source>
</evidence>
<evidence type="ECO:0000256" key="5">
    <source>
        <dbReference type="PROSITE-ProRule" id="PRU00108"/>
    </source>
</evidence>
<dbReference type="InterPro" id="IPR001356">
    <property type="entry name" value="HD"/>
</dbReference>
<protein>
    <recommendedName>
        <fullName evidence="8">Homeobox domain-containing protein</fullName>
    </recommendedName>
</protein>
<evidence type="ECO:0000256" key="3">
    <source>
        <dbReference type="ARBA" id="ARBA00023155"/>
    </source>
</evidence>
<dbReference type="SUPFAM" id="SSF46689">
    <property type="entry name" value="Homeodomain-like"/>
    <property type="match status" value="1"/>
</dbReference>
<evidence type="ECO:0000313" key="10">
    <source>
        <dbReference type="Proteomes" id="UP000494165"/>
    </source>
</evidence>
<name>A0A8S1DRD5_9INSE</name>
<dbReference type="GO" id="GO:0007417">
    <property type="term" value="P:central nervous system development"/>
    <property type="evidence" value="ECO:0007669"/>
    <property type="project" value="TreeGrafter"/>
</dbReference>
<dbReference type="GO" id="GO:0005634">
    <property type="term" value="C:nucleus"/>
    <property type="evidence" value="ECO:0007669"/>
    <property type="project" value="UniProtKB-SubCell"/>
</dbReference>
<sequence length="372" mass="38823">MRAVGPAEGTVRAVFRHGATGEAAVLAAAPSRGQLHRGPARAPQALESPRSECSDASPAVVLSASTPAGPQPTGPNQAPSGLYYPGSGGSAFHPLLNEMRSKAPDGSMTTSPATGAGSAASSPTSTPGGQGGPPGSAASAVAAAVAAAAAAAAHHQQHQLQHLQLEWLARTSGMLYPRLPDLACEYLGGPQHALLGKTRRPRTAFTSQQLLELEKQFRQNKYLSRPKRFEVATSLMLTETQVKIWFQNRRMKWKRSKKAQQEAKAKDDSEKRGGCGKEGRQSQPAAVMAKEAASSMMGTDNGDSSSCSSGSPGGQVAPLPPPPPAPQSLATLLGAQQHRGGLEAARLPLHHHHPRLGLPPESAEALYRPYVV</sequence>
<dbReference type="PROSITE" id="PS00027">
    <property type="entry name" value="HOMEOBOX_1"/>
    <property type="match status" value="1"/>
</dbReference>
<feature type="compositionally biased region" description="Polar residues" evidence="7">
    <location>
        <begin position="63"/>
        <end position="78"/>
    </location>
</feature>
<evidence type="ECO:0000313" key="9">
    <source>
        <dbReference type="EMBL" id="CAB3383620.1"/>
    </source>
</evidence>
<organism evidence="9 10">
    <name type="scientific">Cloeon dipterum</name>
    <dbReference type="NCBI Taxonomy" id="197152"/>
    <lineage>
        <taxon>Eukaryota</taxon>
        <taxon>Metazoa</taxon>
        <taxon>Ecdysozoa</taxon>
        <taxon>Arthropoda</taxon>
        <taxon>Hexapoda</taxon>
        <taxon>Insecta</taxon>
        <taxon>Pterygota</taxon>
        <taxon>Palaeoptera</taxon>
        <taxon>Ephemeroptera</taxon>
        <taxon>Pisciforma</taxon>
        <taxon>Baetidae</taxon>
        <taxon>Cloeon</taxon>
    </lineage>
</organism>